<dbReference type="PROSITE" id="PS51898">
    <property type="entry name" value="TYR_RECOMBINASE"/>
    <property type="match status" value="1"/>
</dbReference>
<keyword evidence="11" id="KW-1185">Reference proteome</keyword>
<evidence type="ECO:0000256" key="4">
    <source>
        <dbReference type="ARBA" id="ARBA00023172"/>
    </source>
</evidence>
<feature type="domain" description="Tyr recombinase" evidence="6">
    <location>
        <begin position="173"/>
        <end position="377"/>
    </location>
</feature>
<evidence type="ECO:0000313" key="9">
    <source>
        <dbReference type="EMBL" id="PPJ75283.1"/>
    </source>
</evidence>
<dbReference type="EMBL" id="JAVSOO010000024">
    <property type="protein sequence ID" value="MDT4287173.1"/>
    <property type="molecule type" value="Genomic_DNA"/>
</dbReference>
<dbReference type="OMA" id="AQYSKNY"/>
<dbReference type="RefSeq" id="WP_011275311.1">
    <property type="nucleotide sequence ID" value="NZ_BKAY01000013.1"/>
</dbReference>
<dbReference type="Proteomes" id="UP001269271">
    <property type="component" value="Unassembled WGS sequence"/>
</dbReference>
<keyword evidence="4" id="KW-0233">DNA recombination</keyword>
<protein>
    <submittedName>
        <fullName evidence="9">Site-specific integrase</fullName>
    </submittedName>
    <submittedName>
        <fullName evidence="8">Tyrosine-type recombinase/integrase</fullName>
    </submittedName>
</protein>
<dbReference type="Pfam" id="PF14657">
    <property type="entry name" value="Arm-DNA-bind_4"/>
    <property type="match status" value="1"/>
</dbReference>
<comment type="similarity">
    <text evidence="1">Belongs to the 'phage' integrase family.</text>
</comment>
<keyword evidence="3 5" id="KW-0238">DNA-binding</keyword>
<dbReference type="KEGG" id="shh:ShL2_00892"/>
<evidence type="ECO:0000256" key="5">
    <source>
        <dbReference type="PROSITE-ProRule" id="PRU01248"/>
    </source>
</evidence>
<sequence>MASYDQISKNNWRYRISLGKNAETGKYEYISKTGFKRKSDAKHQAEMIGRQLRNGDYIAPSSSTFKQVADDWLKQYANDVKVSSVRAREKAIQHAIERFNTKPIQTIKKHDYQRFVDDISAQYSKNYVDSIVASTNMIFKYAYDTRLIKAMPSEGIKRPKKKVSVEELEDIEIHKKFLEKDELFQFLKVAKYHHSPQNSFEVFTTLAYTGMRAGELLALKWSDIDFENNTISITKTYYNPNNNKKHYQILTRKTESSIGKITVDPHVIQLLKDYKVNVQDTWKNELYVDNNFVFTDVNGYPLVIKKLQLWIKAILKKTDITNKQISTHSFRYTHYALLIEAGVHIKEIQERLRHKDINTTMNIYAKITNSYKKDASQKFSKLMENVSKGLF</sequence>
<dbReference type="InterPro" id="IPR010998">
    <property type="entry name" value="Integrase_recombinase_N"/>
</dbReference>
<dbReference type="InterPro" id="IPR011010">
    <property type="entry name" value="DNA_brk_join_enz"/>
</dbReference>
<dbReference type="GO" id="GO:0006310">
    <property type="term" value="P:DNA recombination"/>
    <property type="evidence" value="ECO:0007669"/>
    <property type="project" value="UniProtKB-KW"/>
</dbReference>
<dbReference type="InterPro" id="IPR044068">
    <property type="entry name" value="CB"/>
</dbReference>
<gene>
    <name evidence="9" type="ORF">CV019_06270</name>
    <name evidence="8" type="ORF">RO950_09145</name>
</gene>
<dbReference type="GO" id="GO:0003677">
    <property type="term" value="F:DNA binding"/>
    <property type="evidence" value="ECO:0007669"/>
    <property type="project" value="UniProtKB-UniRule"/>
</dbReference>
<dbReference type="Gene3D" id="1.10.443.10">
    <property type="entry name" value="Intergrase catalytic core"/>
    <property type="match status" value="1"/>
</dbReference>
<evidence type="ECO:0000313" key="11">
    <source>
        <dbReference type="Proteomes" id="UP001269271"/>
    </source>
</evidence>
<reference evidence="8 11" key="2">
    <citation type="submission" date="2023-08" db="EMBL/GenBank/DDBJ databases">
        <title>Genomic surveillance of Staphylococcus haemolyticus neonatal outbreak in southern France.</title>
        <authorList>
            <person name="Magnan C."/>
            <person name="Morsli M."/>
            <person name="Thiery B."/>
            <person name="Salipante F."/>
            <person name="Attar J."/>
            <person name="Massimo D.M."/>
            <person name="Ory J."/>
            <person name="Pantel A."/>
            <person name="Lavigne J.-P."/>
        </authorList>
    </citation>
    <scope>NUCLEOTIDE SEQUENCE [LARGE SCALE GENOMIC DNA]</scope>
    <source>
        <strain evidence="8 11">NSH026</strain>
    </source>
</reference>
<dbReference type="AlphaFoldDB" id="A0A7Z1N5C4"/>
<dbReference type="InterPro" id="IPR013762">
    <property type="entry name" value="Integrase-like_cat_sf"/>
</dbReference>
<dbReference type="PANTHER" id="PTHR30349:SF64">
    <property type="entry name" value="PROPHAGE INTEGRASE INTD-RELATED"/>
    <property type="match status" value="1"/>
</dbReference>
<name>A0A7Z1N5C4_STAHA</name>
<dbReference type="Gene3D" id="1.10.150.130">
    <property type="match status" value="1"/>
</dbReference>
<evidence type="ECO:0000256" key="1">
    <source>
        <dbReference type="ARBA" id="ARBA00008857"/>
    </source>
</evidence>
<proteinExistence type="inferred from homology"/>
<dbReference type="GO" id="GO:0015074">
    <property type="term" value="P:DNA integration"/>
    <property type="evidence" value="ECO:0007669"/>
    <property type="project" value="UniProtKB-KW"/>
</dbReference>
<evidence type="ECO:0000313" key="8">
    <source>
        <dbReference type="EMBL" id="MDT4287173.1"/>
    </source>
</evidence>
<evidence type="ECO:0000259" key="7">
    <source>
        <dbReference type="PROSITE" id="PS51900"/>
    </source>
</evidence>
<evidence type="ECO:0000313" key="10">
    <source>
        <dbReference type="Proteomes" id="UP000238153"/>
    </source>
</evidence>
<dbReference type="CDD" id="cd01189">
    <property type="entry name" value="INT_ICEBs1_C_like"/>
    <property type="match status" value="1"/>
</dbReference>
<dbReference type="SUPFAM" id="SSF56349">
    <property type="entry name" value="DNA breaking-rejoining enzymes"/>
    <property type="match status" value="1"/>
</dbReference>
<dbReference type="Pfam" id="PF00589">
    <property type="entry name" value="Phage_integrase"/>
    <property type="match status" value="1"/>
</dbReference>
<keyword evidence="2" id="KW-0229">DNA integration</keyword>
<comment type="caution">
    <text evidence="9">The sequence shown here is derived from an EMBL/GenBank/DDBJ whole genome shotgun (WGS) entry which is preliminary data.</text>
</comment>
<reference evidence="9 10" key="1">
    <citation type="submission" date="2017-11" db="EMBL/GenBank/DDBJ databases">
        <authorList>
            <person name="Founou R.C."/>
            <person name="Founou L."/>
            <person name="Allam M."/>
            <person name="Ismail A."/>
            <person name="Essack S.Y."/>
        </authorList>
    </citation>
    <scope>NUCLEOTIDE SEQUENCE [LARGE SCALE GENOMIC DNA]</scope>
    <source>
        <strain evidence="9 10">G811N2B1</strain>
    </source>
</reference>
<accession>A0A7Z1N5C4</accession>
<evidence type="ECO:0000256" key="3">
    <source>
        <dbReference type="ARBA" id="ARBA00023125"/>
    </source>
</evidence>
<dbReference type="Proteomes" id="UP000238153">
    <property type="component" value="Unassembled WGS sequence"/>
</dbReference>
<dbReference type="Pfam" id="PF14659">
    <property type="entry name" value="Phage_int_SAM_3"/>
    <property type="match status" value="1"/>
</dbReference>
<dbReference type="GeneID" id="93780395"/>
<dbReference type="InterPro" id="IPR004107">
    <property type="entry name" value="Integrase_SAM-like_N"/>
</dbReference>
<dbReference type="SMR" id="A0A7Z1N5C4"/>
<dbReference type="EMBL" id="PGWX01000274">
    <property type="protein sequence ID" value="PPJ75283.1"/>
    <property type="molecule type" value="Genomic_DNA"/>
</dbReference>
<evidence type="ECO:0000259" key="6">
    <source>
        <dbReference type="PROSITE" id="PS51898"/>
    </source>
</evidence>
<dbReference type="PANTHER" id="PTHR30349">
    <property type="entry name" value="PHAGE INTEGRASE-RELATED"/>
    <property type="match status" value="1"/>
</dbReference>
<evidence type="ECO:0000256" key="2">
    <source>
        <dbReference type="ARBA" id="ARBA00022908"/>
    </source>
</evidence>
<dbReference type="InterPro" id="IPR028259">
    <property type="entry name" value="AP2-like_int_N"/>
</dbReference>
<organism evidence="9 10">
    <name type="scientific">Staphylococcus haemolyticus</name>
    <dbReference type="NCBI Taxonomy" id="1283"/>
    <lineage>
        <taxon>Bacteria</taxon>
        <taxon>Bacillati</taxon>
        <taxon>Bacillota</taxon>
        <taxon>Bacilli</taxon>
        <taxon>Bacillales</taxon>
        <taxon>Staphylococcaceae</taxon>
        <taxon>Staphylococcus</taxon>
    </lineage>
</organism>
<dbReference type="InterPro" id="IPR002104">
    <property type="entry name" value="Integrase_catalytic"/>
</dbReference>
<dbReference type="PROSITE" id="PS51900">
    <property type="entry name" value="CB"/>
    <property type="match status" value="1"/>
</dbReference>
<feature type="domain" description="Core-binding (CB)" evidence="7">
    <location>
        <begin position="63"/>
        <end position="143"/>
    </location>
</feature>
<dbReference type="InterPro" id="IPR050090">
    <property type="entry name" value="Tyrosine_recombinase_XerCD"/>
</dbReference>